<keyword evidence="3" id="KW-1185">Reference proteome</keyword>
<reference evidence="2 3" key="1">
    <citation type="submission" date="2020-08" db="EMBL/GenBank/DDBJ databases">
        <title>Genomic Encyclopedia of Type Strains, Phase IV (KMG-IV): sequencing the most valuable type-strain genomes for metagenomic binning, comparative biology and taxonomic classification.</title>
        <authorList>
            <person name="Goeker M."/>
        </authorList>
    </citation>
    <scope>NUCLEOTIDE SEQUENCE [LARGE SCALE GENOMIC DNA]</scope>
    <source>
        <strain evidence="2 3">DSM 101806</strain>
    </source>
</reference>
<organism evidence="2 3">
    <name type="scientific">Sphingomonas kyeonggiensis</name>
    <dbReference type="NCBI Taxonomy" id="1268553"/>
    <lineage>
        <taxon>Bacteria</taxon>
        <taxon>Pseudomonadati</taxon>
        <taxon>Pseudomonadota</taxon>
        <taxon>Alphaproteobacteria</taxon>
        <taxon>Sphingomonadales</taxon>
        <taxon>Sphingomonadaceae</taxon>
        <taxon>Sphingomonas</taxon>
    </lineage>
</organism>
<keyword evidence="1" id="KW-0472">Membrane</keyword>
<comment type="caution">
    <text evidence="2">The sequence shown here is derived from an EMBL/GenBank/DDBJ whole genome shotgun (WGS) entry which is preliminary data.</text>
</comment>
<evidence type="ECO:0000313" key="3">
    <source>
        <dbReference type="Proteomes" id="UP000557392"/>
    </source>
</evidence>
<dbReference type="Proteomes" id="UP000557392">
    <property type="component" value="Unassembled WGS sequence"/>
</dbReference>
<keyword evidence="1" id="KW-0812">Transmembrane</keyword>
<dbReference type="RefSeq" id="WP_183998694.1">
    <property type="nucleotide sequence ID" value="NZ_JACIEH010000002.1"/>
</dbReference>
<keyword evidence="1" id="KW-1133">Transmembrane helix</keyword>
<evidence type="ECO:0000313" key="2">
    <source>
        <dbReference type="EMBL" id="MBB4099431.1"/>
    </source>
</evidence>
<dbReference type="EMBL" id="JACIEH010000002">
    <property type="protein sequence ID" value="MBB4099431.1"/>
    <property type="molecule type" value="Genomic_DNA"/>
</dbReference>
<dbReference type="AlphaFoldDB" id="A0A7W6JTZ9"/>
<accession>A0A7W6JTZ9</accession>
<gene>
    <name evidence="2" type="ORF">GGR46_002995</name>
</gene>
<name>A0A7W6JTZ9_9SPHN</name>
<sequence length="63" mass="6862">MRTFAFLTAILLPLFLVDAIQAAIPLAGALKYAAVVLVAALLMSGAVWIDNQIQRRPTRPDVR</sequence>
<evidence type="ECO:0000256" key="1">
    <source>
        <dbReference type="SAM" id="Phobius"/>
    </source>
</evidence>
<protein>
    <submittedName>
        <fullName evidence="2">Uncharacterized protein</fullName>
    </submittedName>
</protein>
<feature type="transmembrane region" description="Helical" evidence="1">
    <location>
        <begin position="29"/>
        <end position="49"/>
    </location>
</feature>
<proteinExistence type="predicted"/>